<dbReference type="PANTHER" id="PTHR22891">
    <property type="entry name" value="EUKARYOTIC TRANSLATION INITIATION FACTOR 2C"/>
    <property type="match status" value="1"/>
</dbReference>
<evidence type="ECO:0000259" key="11">
    <source>
        <dbReference type="PROSITE" id="PS50822"/>
    </source>
</evidence>
<accession>A0A673TDA2</accession>
<proteinExistence type="inferred from homology"/>
<keyword evidence="3" id="KW-0540">Nuclease</keyword>
<dbReference type="Proteomes" id="UP000472268">
    <property type="component" value="Chromosome 8"/>
</dbReference>
<keyword evidence="4" id="KW-0378">Hydrolase</keyword>
<evidence type="ECO:0000256" key="4">
    <source>
        <dbReference type="ARBA" id="ARBA00022759"/>
    </source>
</evidence>
<dbReference type="CDD" id="cd04657">
    <property type="entry name" value="Piwi_ago-like"/>
    <property type="match status" value="1"/>
</dbReference>
<feature type="compositionally biased region" description="Polar residues" evidence="9">
    <location>
        <begin position="483"/>
        <end position="497"/>
    </location>
</feature>
<name>A0A673TDA2_SURSU</name>
<dbReference type="GO" id="GO:0004519">
    <property type="term" value="F:endonuclease activity"/>
    <property type="evidence" value="ECO:0007669"/>
    <property type="project" value="UniProtKB-KW"/>
</dbReference>
<feature type="domain" description="PAZ" evidence="10">
    <location>
        <begin position="227"/>
        <end position="346"/>
    </location>
</feature>
<dbReference type="PROSITE" id="PS50822">
    <property type="entry name" value="PIWI"/>
    <property type="match status" value="1"/>
</dbReference>
<dbReference type="InterPro" id="IPR032474">
    <property type="entry name" value="Argonaute_N"/>
</dbReference>
<dbReference type="SMART" id="SM00950">
    <property type="entry name" value="Piwi"/>
    <property type="match status" value="1"/>
</dbReference>
<dbReference type="SMART" id="SM01163">
    <property type="entry name" value="DUF1785"/>
    <property type="match status" value="1"/>
</dbReference>
<keyword evidence="4" id="KW-0255">Endonuclease</keyword>
<reference evidence="12 13" key="1">
    <citation type="submission" date="2019-05" db="EMBL/GenBank/DDBJ databases">
        <title>A Chromosome-scale Meerkat (S. suricatta) Genome Assembly.</title>
        <authorList>
            <person name="Dudchenko O."/>
            <person name="Lieberman Aiden E."/>
            <person name="Tung J."/>
            <person name="Barreiro L.B."/>
            <person name="Clutton-Brock T.H."/>
        </authorList>
    </citation>
    <scope>NUCLEOTIDE SEQUENCE [LARGE SCALE GENOMIC DNA]</scope>
</reference>
<evidence type="ECO:0000256" key="7">
    <source>
        <dbReference type="ARBA" id="ARBA00023158"/>
    </source>
</evidence>
<keyword evidence="5" id="KW-0810">Translation regulation</keyword>
<dbReference type="InterPro" id="IPR045246">
    <property type="entry name" value="Piwi_ago-like"/>
</dbReference>
<dbReference type="InterPro" id="IPR036397">
    <property type="entry name" value="RNaseH_sf"/>
</dbReference>
<reference evidence="12" key="2">
    <citation type="submission" date="2025-08" db="UniProtKB">
        <authorList>
            <consortium name="Ensembl"/>
        </authorList>
    </citation>
    <scope>IDENTIFICATION</scope>
</reference>
<dbReference type="FunFam" id="2.170.260.10:FF:000001">
    <property type="entry name" value="Protein argonaute-2"/>
    <property type="match status" value="1"/>
</dbReference>
<dbReference type="InterPro" id="IPR014811">
    <property type="entry name" value="ArgoL1"/>
</dbReference>
<keyword evidence="6" id="KW-0694">RNA-binding</keyword>
<dbReference type="InterPro" id="IPR032472">
    <property type="entry name" value="ArgoL2"/>
</dbReference>
<dbReference type="Pfam" id="PF02170">
    <property type="entry name" value="PAZ"/>
    <property type="match status" value="1"/>
</dbReference>
<dbReference type="GO" id="GO:0006417">
    <property type="term" value="P:regulation of translation"/>
    <property type="evidence" value="ECO:0007669"/>
    <property type="project" value="UniProtKB-KW"/>
</dbReference>
<comment type="similarity">
    <text evidence="2">Belongs to the argonaute family. Ago subfamily.</text>
</comment>
<keyword evidence="13" id="KW-1185">Reference proteome</keyword>
<dbReference type="PROSITE" id="PS50821">
    <property type="entry name" value="PAZ"/>
    <property type="match status" value="1"/>
</dbReference>
<dbReference type="InterPro" id="IPR012337">
    <property type="entry name" value="RNaseH-like_sf"/>
</dbReference>
<feature type="domain" description="Piwi" evidence="11">
    <location>
        <begin position="514"/>
        <end position="800"/>
    </location>
</feature>
<dbReference type="Ensembl" id="ENSSSUT00005008042.1">
    <property type="protein sequence ID" value="ENSSSUP00005006979.1"/>
    <property type="gene ID" value="ENSSSUG00005004479.1"/>
</dbReference>
<dbReference type="GO" id="GO:0000932">
    <property type="term" value="C:P-body"/>
    <property type="evidence" value="ECO:0007669"/>
    <property type="project" value="UniProtKB-SubCell"/>
</dbReference>
<evidence type="ECO:0000259" key="10">
    <source>
        <dbReference type="PROSITE" id="PS50821"/>
    </source>
</evidence>
<protein>
    <submittedName>
        <fullName evidence="12">Argonaute RISC component 1</fullName>
    </submittedName>
</protein>
<dbReference type="InterPro" id="IPR003165">
    <property type="entry name" value="Piwi"/>
</dbReference>
<sequence>MEAGPSGAAAGAYLPPLQQVFQAPRRPGIGTVGKPIKLLANYFEVDIPKIDVYHYEVDIKPDKCPRRVNREVVEYMVQHFKPQIFGDRKPVYDGKKNIYTVTALPIGNERVDFEVTIPGEGKDRIFKVSIKWLAIVSWRMLHEALVSGQIPVPLESVQALDVAMRHLASMRYTPVGRSFFSPPEGYYHPLGGGREVWFGFHQSVRPAMWKMMLNIDVSATAFYKAQPVIEFMCEVLDIRNIDEQPKPLTDSQRVRFTKEIKGLKVEVTHCGQMKRKYRVCNVTRRPASHQTFPLQLESGQTVECTVAQYFKQKYNLQLKYPHLPCLQVGQEQKHTYLPLEVCNIVAGQRCIKKLTDNQTSTMIKATARSAPDRQEEISRLMKNASYNLDPYIQEFGIKVKDDMTEVTGRVLPAPILQYGGRVSRVRARQHLWGIWWGELGYIARGFCSPTHLALLRLTWPPPLPIPRTGPLPHLIRVSGTCGGNSSTMGLRSKSGPSPASHPKNSVEKRCSTEVKRVGDTLLGMATQCVQVKNVVKTSPQTLSNLCLKINVKLGGINNILVPHQRSAVFQQPVIFLGADVTHPPAGDGKKPSITAVVGSMDAHPSRYCATVRVQRPRQEIIEDLSYMVRELLIQFYKSTRFKPTRIIFYRDGVPEGQLPQILHYELLAIRDACIKLEKDYQPGITYIVVQKRHHTRLFCADKNERIGKSGNIPAGTTVDTNITHPFEFDFYLCSHAGIQGTSRPSHYYVLWDDNRFTADELQILTYQLCHTYVRCTRSVSIPAPAYYARLVAFRARYHLVDKEHDSGEGSHISGQSNGRDPQALAKAVQVHQDTLRTMYFA</sequence>
<dbReference type="CDD" id="cd02846">
    <property type="entry name" value="PAZ_argonaute_like"/>
    <property type="match status" value="1"/>
</dbReference>
<evidence type="ECO:0000256" key="8">
    <source>
        <dbReference type="ARBA" id="ARBA00023274"/>
    </source>
</evidence>
<evidence type="ECO:0000256" key="9">
    <source>
        <dbReference type="SAM" id="MobiDB-lite"/>
    </source>
</evidence>
<evidence type="ECO:0000313" key="12">
    <source>
        <dbReference type="Ensembl" id="ENSSSUP00005006979.1"/>
    </source>
</evidence>
<dbReference type="Gene3D" id="3.30.420.10">
    <property type="entry name" value="Ribonuclease H-like superfamily/Ribonuclease H"/>
    <property type="match status" value="1"/>
</dbReference>
<dbReference type="AlphaFoldDB" id="A0A673TDA2"/>
<keyword evidence="7" id="KW-0943">RNA-mediated gene silencing</keyword>
<dbReference type="Pfam" id="PF02171">
    <property type="entry name" value="Piwi"/>
    <property type="match status" value="1"/>
</dbReference>
<dbReference type="GO" id="GO:0031047">
    <property type="term" value="P:regulatory ncRNA-mediated gene silencing"/>
    <property type="evidence" value="ECO:0007669"/>
    <property type="project" value="UniProtKB-KW"/>
</dbReference>
<keyword evidence="8" id="KW-0687">Ribonucleoprotein</keyword>
<dbReference type="Pfam" id="PF16488">
    <property type="entry name" value="ArgoL2"/>
    <property type="match status" value="1"/>
</dbReference>
<dbReference type="GO" id="GO:0003723">
    <property type="term" value="F:RNA binding"/>
    <property type="evidence" value="ECO:0007669"/>
    <property type="project" value="UniProtKB-KW"/>
</dbReference>
<reference evidence="12" key="3">
    <citation type="submission" date="2025-09" db="UniProtKB">
        <authorList>
            <consortium name="Ensembl"/>
        </authorList>
    </citation>
    <scope>IDENTIFICATION</scope>
</reference>
<dbReference type="Pfam" id="PF16486">
    <property type="entry name" value="ArgoN"/>
    <property type="match status" value="1"/>
</dbReference>
<gene>
    <name evidence="12" type="primary">LOC115299756</name>
</gene>
<dbReference type="InterPro" id="IPR036085">
    <property type="entry name" value="PAZ_dom_sf"/>
</dbReference>
<evidence type="ECO:0000256" key="1">
    <source>
        <dbReference type="ARBA" id="ARBA00004201"/>
    </source>
</evidence>
<evidence type="ECO:0000256" key="2">
    <source>
        <dbReference type="ARBA" id="ARBA00008201"/>
    </source>
</evidence>
<evidence type="ECO:0000313" key="13">
    <source>
        <dbReference type="Proteomes" id="UP000472268"/>
    </source>
</evidence>
<dbReference type="FunFam" id="3.30.420.10:FF:000001">
    <property type="entry name" value="Protein argonaute-2"/>
    <property type="match status" value="1"/>
</dbReference>
<dbReference type="SUPFAM" id="SSF101690">
    <property type="entry name" value="PAZ domain"/>
    <property type="match status" value="1"/>
</dbReference>
<evidence type="ECO:0000256" key="3">
    <source>
        <dbReference type="ARBA" id="ARBA00022722"/>
    </source>
</evidence>
<dbReference type="InterPro" id="IPR003100">
    <property type="entry name" value="PAZ_dom"/>
</dbReference>
<dbReference type="Gene3D" id="2.170.260.10">
    <property type="entry name" value="paz domain"/>
    <property type="match status" value="1"/>
</dbReference>
<dbReference type="GO" id="GO:0016442">
    <property type="term" value="C:RISC complex"/>
    <property type="evidence" value="ECO:0007669"/>
    <property type="project" value="UniProtKB-ARBA"/>
</dbReference>
<dbReference type="SUPFAM" id="SSF53098">
    <property type="entry name" value="Ribonuclease H-like"/>
    <property type="match status" value="1"/>
</dbReference>
<dbReference type="Gene3D" id="3.40.50.2300">
    <property type="match status" value="1"/>
</dbReference>
<evidence type="ECO:0000256" key="5">
    <source>
        <dbReference type="ARBA" id="ARBA00022845"/>
    </source>
</evidence>
<feature type="region of interest" description="Disordered" evidence="9">
    <location>
        <begin position="483"/>
        <end position="507"/>
    </location>
</feature>
<organism evidence="12 13">
    <name type="scientific">Suricata suricatta</name>
    <name type="common">Meerkat</name>
    <dbReference type="NCBI Taxonomy" id="37032"/>
    <lineage>
        <taxon>Eukaryota</taxon>
        <taxon>Metazoa</taxon>
        <taxon>Chordata</taxon>
        <taxon>Craniata</taxon>
        <taxon>Vertebrata</taxon>
        <taxon>Euteleostomi</taxon>
        <taxon>Mammalia</taxon>
        <taxon>Eutheria</taxon>
        <taxon>Laurasiatheria</taxon>
        <taxon>Carnivora</taxon>
        <taxon>Feliformia</taxon>
        <taxon>Herpestidae</taxon>
        <taxon>Suricata</taxon>
    </lineage>
</organism>
<dbReference type="SMART" id="SM00949">
    <property type="entry name" value="PAZ"/>
    <property type="match status" value="1"/>
</dbReference>
<dbReference type="Pfam" id="PF08699">
    <property type="entry name" value="ArgoL1"/>
    <property type="match status" value="1"/>
</dbReference>
<comment type="subcellular location">
    <subcellularLocation>
        <location evidence="1">Cytoplasm</location>
        <location evidence="1">P-body</location>
    </subcellularLocation>
</comment>
<evidence type="ECO:0000256" key="6">
    <source>
        <dbReference type="ARBA" id="ARBA00022884"/>
    </source>
</evidence>